<dbReference type="PANTHER" id="PTHR32125">
    <property type="entry name" value="2-C-METHYL-D-ERYTHRITOL 4-PHOSPHATE CYTIDYLYLTRANSFERASE, CHLOROPLASTIC"/>
    <property type="match status" value="1"/>
</dbReference>
<feature type="site" description="Transition state stabilizer" evidence="7">
    <location>
        <position position="13"/>
    </location>
</feature>
<dbReference type="Pfam" id="PF01128">
    <property type="entry name" value="IspD"/>
    <property type="match status" value="1"/>
</dbReference>
<evidence type="ECO:0000256" key="2">
    <source>
        <dbReference type="ARBA" id="ARBA00004787"/>
    </source>
</evidence>
<sequence length="221" mass="22118">MVAVVPAAGRGLRLGADTAKALVPLRGVTLLRRCVDGLLDSGVVDLVVVVAPAELVETARAELPPEVVVVPGGLERSDSVRAGLDEAARRAPGAEHVLVHDAARALTPAALVGDVVAALRAGAVAVVPALPVTDTIKAVDAAGVVTGTPERASLRAVQTPQGFTVEVLRAAHAGALAATDDAALVERAGSTVHTVPGHPLAFKITTATDLALAAVLLEGLA</sequence>
<evidence type="ECO:0000256" key="3">
    <source>
        <dbReference type="ARBA" id="ARBA00009789"/>
    </source>
</evidence>
<comment type="catalytic activity">
    <reaction evidence="1 7">
        <text>2-C-methyl-D-erythritol 4-phosphate + CTP + H(+) = 4-CDP-2-C-methyl-D-erythritol + diphosphate</text>
        <dbReference type="Rhea" id="RHEA:13429"/>
        <dbReference type="ChEBI" id="CHEBI:15378"/>
        <dbReference type="ChEBI" id="CHEBI:33019"/>
        <dbReference type="ChEBI" id="CHEBI:37563"/>
        <dbReference type="ChEBI" id="CHEBI:57823"/>
        <dbReference type="ChEBI" id="CHEBI:58262"/>
        <dbReference type="EC" id="2.7.7.60"/>
    </reaction>
</comment>
<accession>A0ABY6P687</accession>
<organism evidence="8 9">
    <name type="scientific">Rhodococcus antarcticus</name>
    <dbReference type="NCBI Taxonomy" id="2987751"/>
    <lineage>
        <taxon>Bacteria</taxon>
        <taxon>Bacillati</taxon>
        <taxon>Actinomycetota</taxon>
        <taxon>Actinomycetes</taxon>
        <taxon>Mycobacteriales</taxon>
        <taxon>Nocardiaceae</taxon>
        <taxon>Rhodococcus</taxon>
    </lineage>
</organism>
<dbReference type="SUPFAM" id="SSF53448">
    <property type="entry name" value="Nucleotide-diphospho-sugar transferases"/>
    <property type="match status" value="1"/>
</dbReference>
<dbReference type="EMBL" id="CP110615">
    <property type="protein sequence ID" value="UZJ26698.1"/>
    <property type="molecule type" value="Genomic_DNA"/>
</dbReference>
<dbReference type="InterPro" id="IPR050088">
    <property type="entry name" value="IspD/TarI_cytidylyltransf_bact"/>
</dbReference>
<dbReference type="GO" id="GO:0050518">
    <property type="term" value="F:2-C-methyl-D-erythritol 4-phosphate cytidylyltransferase activity"/>
    <property type="evidence" value="ECO:0007669"/>
    <property type="project" value="UniProtKB-EC"/>
</dbReference>
<comment type="pathway">
    <text evidence="2 7">Isoprenoid biosynthesis; isopentenyl diphosphate biosynthesis via DXP pathway; isopentenyl diphosphate from 1-deoxy-D-xylulose 5-phosphate: step 2/6.</text>
</comment>
<dbReference type="EC" id="2.7.7.60" evidence="7"/>
<evidence type="ECO:0000313" key="9">
    <source>
        <dbReference type="Proteomes" id="UP001164965"/>
    </source>
</evidence>
<dbReference type="PANTHER" id="PTHR32125:SF4">
    <property type="entry name" value="2-C-METHYL-D-ERYTHRITOL 4-PHOSPHATE CYTIDYLYLTRANSFERASE, CHLOROPLASTIC"/>
    <property type="match status" value="1"/>
</dbReference>
<comment type="similarity">
    <text evidence="3 7">Belongs to the IspD/TarI cytidylyltransferase family. IspD subfamily.</text>
</comment>
<feature type="site" description="Positions MEP for the nucleophilic attack" evidence="7">
    <location>
        <position position="151"/>
    </location>
</feature>
<dbReference type="Gene3D" id="3.90.550.10">
    <property type="entry name" value="Spore Coat Polysaccharide Biosynthesis Protein SpsA, Chain A"/>
    <property type="match status" value="1"/>
</dbReference>
<feature type="site" description="Transition state stabilizer" evidence="7">
    <location>
        <position position="20"/>
    </location>
</feature>
<dbReference type="NCBIfam" id="TIGR00453">
    <property type="entry name" value="ispD"/>
    <property type="match status" value="1"/>
</dbReference>
<dbReference type="InterPro" id="IPR001228">
    <property type="entry name" value="IspD"/>
</dbReference>
<dbReference type="RefSeq" id="WP_265384802.1">
    <property type="nucleotide sequence ID" value="NZ_CP110615.1"/>
</dbReference>
<dbReference type="Proteomes" id="UP001164965">
    <property type="component" value="Chromosome"/>
</dbReference>
<evidence type="ECO:0000256" key="7">
    <source>
        <dbReference type="HAMAP-Rule" id="MF_00108"/>
    </source>
</evidence>
<proteinExistence type="inferred from homology"/>
<evidence type="ECO:0000256" key="5">
    <source>
        <dbReference type="ARBA" id="ARBA00022695"/>
    </source>
</evidence>
<evidence type="ECO:0000256" key="1">
    <source>
        <dbReference type="ARBA" id="ARBA00001282"/>
    </source>
</evidence>
<dbReference type="HAMAP" id="MF_00108">
    <property type="entry name" value="IspD"/>
    <property type="match status" value="1"/>
</dbReference>
<dbReference type="InterPro" id="IPR018294">
    <property type="entry name" value="ISPD_synthase_CS"/>
</dbReference>
<gene>
    <name evidence="7 8" type="primary">ispD</name>
    <name evidence="8" type="ORF">RHODO2019_14820</name>
</gene>
<keyword evidence="9" id="KW-1185">Reference proteome</keyword>
<evidence type="ECO:0000256" key="6">
    <source>
        <dbReference type="ARBA" id="ARBA00023229"/>
    </source>
</evidence>
<dbReference type="PROSITE" id="PS01295">
    <property type="entry name" value="ISPD"/>
    <property type="match status" value="1"/>
</dbReference>
<protein>
    <recommendedName>
        <fullName evidence="7">2-C-methyl-D-erythritol 4-phosphate cytidylyltransferase</fullName>
        <ecNumber evidence="7">2.7.7.60</ecNumber>
    </recommendedName>
    <alternativeName>
        <fullName evidence="7">4-diphosphocytidyl-2C-methyl-D-erythritol synthase</fullName>
    </alternativeName>
    <alternativeName>
        <fullName evidence="7">MEP cytidylyltransferase</fullName>
        <shortName evidence="7">MCT</shortName>
    </alternativeName>
</protein>
<evidence type="ECO:0000313" key="8">
    <source>
        <dbReference type="EMBL" id="UZJ26698.1"/>
    </source>
</evidence>
<evidence type="ECO:0000256" key="4">
    <source>
        <dbReference type="ARBA" id="ARBA00022679"/>
    </source>
</evidence>
<dbReference type="InterPro" id="IPR034683">
    <property type="entry name" value="IspD/TarI"/>
</dbReference>
<comment type="function">
    <text evidence="7">Catalyzes the formation of 4-diphosphocytidyl-2-C-methyl-D-erythritol from CTP and 2-C-methyl-D-erythritol 4-phosphate (MEP).</text>
</comment>
<dbReference type="CDD" id="cd02516">
    <property type="entry name" value="CDP-ME_synthetase"/>
    <property type="match status" value="1"/>
</dbReference>
<keyword evidence="5 7" id="KW-0548">Nucleotidyltransferase</keyword>
<reference evidence="8" key="1">
    <citation type="submission" date="2022-10" db="EMBL/GenBank/DDBJ databases">
        <title>Rhodococcus sp.75.</title>
        <authorList>
            <person name="Sun M."/>
        </authorList>
    </citation>
    <scope>NUCLEOTIDE SEQUENCE</scope>
    <source>
        <strain evidence="8">75</strain>
    </source>
</reference>
<name>A0ABY6P687_9NOCA</name>
<keyword evidence="4 7" id="KW-0808">Transferase</keyword>
<feature type="site" description="Positions MEP for the nucleophilic attack" evidence="7">
    <location>
        <position position="203"/>
    </location>
</feature>
<keyword evidence="6 7" id="KW-0414">Isoprene biosynthesis</keyword>
<dbReference type="InterPro" id="IPR029044">
    <property type="entry name" value="Nucleotide-diphossugar_trans"/>
</dbReference>